<dbReference type="EMBL" id="MDYQ01000031">
    <property type="protein sequence ID" value="PRP86409.1"/>
    <property type="molecule type" value="Genomic_DNA"/>
</dbReference>
<reference evidence="5 6" key="1">
    <citation type="journal article" date="2018" name="Genome Biol. Evol.">
        <title>Multiple Roots of Fruiting Body Formation in Amoebozoa.</title>
        <authorList>
            <person name="Hillmann F."/>
            <person name="Forbes G."/>
            <person name="Novohradska S."/>
            <person name="Ferling I."/>
            <person name="Riege K."/>
            <person name="Groth M."/>
            <person name="Westermann M."/>
            <person name="Marz M."/>
            <person name="Spaller T."/>
            <person name="Winckler T."/>
            <person name="Schaap P."/>
            <person name="Glockner G."/>
        </authorList>
    </citation>
    <scope>NUCLEOTIDE SEQUENCE [LARGE SCALE GENOMIC DNA]</scope>
    <source>
        <strain evidence="5 6">Jena</strain>
    </source>
</reference>
<keyword evidence="4" id="KW-0539">Nucleus</keyword>
<dbReference type="InterPro" id="IPR044159">
    <property type="entry name" value="IQM"/>
</dbReference>
<evidence type="ECO:0000256" key="3">
    <source>
        <dbReference type="ARBA" id="ARBA00022490"/>
    </source>
</evidence>
<dbReference type="OrthoDB" id="7344096at2759"/>
<dbReference type="STRING" id="1890364.A0A2P6NR17"/>
<keyword evidence="3" id="KW-0963">Cytoplasm</keyword>
<sequence>MVAVGGLRTRRWTIEFAENPDSKLAIQGSDDRTSMPMLVTLLERYNMQYGCWTIATKERQPKSSTWSLDQHGKMEFWWRRFFNELYTSTNTNATLTTRNTMSWALHPVRQLRTQREDTDVMKKPKEDRWLELLNRVRFTTTKTDDKPRDKLARARWRRAMFIIKRMQAANLLLTPVGGGKLRHPSIRLLTKDMDTGYWLELIDPAHRYGSNLKYYHSVWKDSDTKQNFFYWLDFGEGKNLEIPECSREQLNREKIVYLNAEQRKHYLTSFKNGRIVWKLTGQPVTTDNKNKEEIREDYPIITDYLDETSSSGYHVQGKATIPRVKKCLHLNVVALIEKALRKSPIQKNAWMFVTDSQFNLYVGAKEAGKFQHTSFLAGGRVTCAGLIQIKEGILMSLAPLSGHYKCSSKHFELFVNKLEERGVNTTHVKIDWSLRLLKGLEMMKRWKNKKREKMKGKTK</sequence>
<evidence type="ECO:0000256" key="1">
    <source>
        <dbReference type="ARBA" id="ARBA00004123"/>
    </source>
</evidence>
<proteinExistence type="predicted"/>
<dbReference type="AlphaFoldDB" id="A0A2P6NR17"/>
<evidence type="ECO:0000313" key="6">
    <source>
        <dbReference type="Proteomes" id="UP000241769"/>
    </source>
</evidence>
<evidence type="ECO:0000256" key="2">
    <source>
        <dbReference type="ARBA" id="ARBA00004496"/>
    </source>
</evidence>
<dbReference type="PANTHER" id="PTHR31250:SF27">
    <property type="entry name" value="IQ DOMAIN-CONTAINING PROTEIN IQM5"/>
    <property type="match status" value="1"/>
</dbReference>
<dbReference type="GO" id="GO:0005634">
    <property type="term" value="C:nucleus"/>
    <property type="evidence" value="ECO:0007669"/>
    <property type="project" value="UniProtKB-SubCell"/>
</dbReference>
<dbReference type="GO" id="GO:0005737">
    <property type="term" value="C:cytoplasm"/>
    <property type="evidence" value="ECO:0007669"/>
    <property type="project" value="UniProtKB-SubCell"/>
</dbReference>
<evidence type="ECO:0000256" key="4">
    <source>
        <dbReference type="ARBA" id="ARBA00023242"/>
    </source>
</evidence>
<dbReference type="Proteomes" id="UP000241769">
    <property type="component" value="Unassembled WGS sequence"/>
</dbReference>
<comment type="caution">
    <text evidence="5">The sequence shown here is derived from an EMBL/GenBank/DDBJ whole genome shotgun (WGS) entry which is preliminary data.</text>
</comment>
<protein>
    <submittedName>
        <fullName evidence="5">Uncharacterized protein</fullName>
    </submittedName>
</protein>
<keyword evidence="6" id="KW-1185">Reference proteome</keyword>
<gene>
    <name evidence="5" type="ORF">PROFUN_05328</name>
</gene>
<evidence type="ECO:0000313" key="5">
    <source>
        <dbReference type="EMBL" id="PRP86409.1"/>
    </source>
</evidence>
<comment type="subcellular location">
    <subcellularLocation>
        <location evidence="2">Cytoplasm</location>
    </subcellularLocation>
    <subcellularLocation>
        <location evidence="1">Nucleus</location>
    </subcellularLocation>
</comment>
<dbReference type="PANTHER" id="PTHR31250">
    <property type="entry name" value="IQ DOMAIN-CONTAINING PROTEIN IQM3"/>
    <property type="match status" value="1"/>
</dbReference>
<accession>A0A2P6NR17</accession>
<dbReference type="InParanoid" id="A0A2P6NR17"/>
<name>A0A2P6NR17_9EUKA</name>
<organism evidence="5 6">
    <name type="scientific">Planoprotostelium fungivorum</name>
    <dbReference type="NCBI Taxonomy" id="1890364"/>
    <lineage>
        <taxon>Eukaryota</taxon>
        <taxon>Amoebozoa</taxon>
        <taxon>Evosea</taxon>
        <taxon>Variosea</taxon>
        <taxon>Cavosteliida</taxon>
        <taxon>Cavosteliaceae</taxon>
        <taxon>Planoprotostelium</taxon>
    </lineage>
</organism>